<dbReference type="GeneID" id="2901848"/>
<comment type="similarity">
    <text evidence="1">Belongs to the EFG1/PHD1/stuA family.</text>
</comment>
<name>Q6BPT5_DEBHA</name>
<feature type="compositionally biased region" description="Polar residues" evidence="5">
    <location>
        <begin position="419"/>
        <end position="439"/>
    </location>
</feature>
<feature type="compositionally biased region" description="Low complexity" evidence="5">
    <location>
        <begin position="122"/>
        <end position="141"/>
    </location>
</feature>
<feature type="region of interest" description="Disordered" evidence="5">
    <location>
        <begin position="395"/>
        <end position="485"/>
    </location>
</feature>
<dbReference type="OMA" id="QQPYNYM"/>
<evidence type="ECO:0000256" key="4">
    <source>
        <dbReference type="ARBA" id="ARBA00023163"/>
    </source>
</evidence>
<dbReference type="PANTHER" id="PTHR47792:SF1">
    <property type="entry name" value="PROTEIN SOK2-RELATED"/>
    <property type="match status" value="1"/>
</dbReference>
<dbReference type="FunFam" id="3.10.260.10:FF:000003">
    <property type="entry name" value="Ascospore maturation 1 protein"/>
    <property type="match status" value="1"/>
</dbReference>
<evidence type="ECO:0000256" key="2">
    <source>
        <dbReference type="ARBA" id="ARBA00023015"/>
    </source>
</evidence>
<dbReference type="PROSITE" id="PS51299">
    <property type="entry name" value="HTH_APSES"/>
    <property type="match status" value="1"/>
</dbReference>
<dbReference type="FunCoup" id="Q6BPT5">
    <property type="interactions" value="1605"/>
</dbReference>
<keyword evidence="4" id="KW-0804">Transcription</keyword>
<dbReference type="RefSeq" id="XP_459785.2">
    <property type="nucleotide sequence ID" value="XM_459785.1"/>
</dbReference>
<feature type="region of interest" description="Disordered" evidence="5">
    <location>
        <begin position="525"/>
        <end position="593"/>
    </location>
</feature>
<feature type="compositionally biased region" description="Low complexity" evidence="5">
    <location>
        <begin position="440"/>
        <end position="451"/>
    </location>
</feature>
<accession>Q6BPT5</accession>
<feature type="compositionally biased region" description="Low complexity" evidence="5">
    <location>
        <begin position="402"/>
        <end position="418"/>
    </location>
</feature>
<dbReference type="HOGENOM" id="CLU_032570_0_0_1"/>
<dbReference type="InterPro" id="IPR018004">
    <property type="entry name" value="KilA/APSES_HTH"/>
</dbReference>
<dbReference type="InterPro" id="IPR003163">
    <property type="entry name" value="Tscrpt_reg_HTH_APSES-type"/>
</dbReference>
<feature type="compositionally biased region" description="Polar residues" evidence="5">
    <location>
        <begin position="16"/>
        <end position="51"/>
    </location>
</feature>
<dbReference type="GO" id="GO:0003700">
    <property type="term" value="F:DNA-binding transcription factor activity"/>
    <property type="evidence" value="ECO:0007669"/>
    <property type="project" value="TreeGrafter"/>
</dbReference>
<evidence type="ECO:0000256" key="3">
    <source>
        <dbReference type="ARBA" id="ARBA00023125"/>
    </source>
</evidence>
<keyword evidence="8" id="KW-1185">Reference proteome</keyword>
<keyword evidence="2" id="KW-0805">Transcription regulation</keyword>
<dbReference type="SUPFAM" id="SSF54616">
    <property type="entry name" value="DNA-binding domain of Mlu1-box binding protein MBP1"/>
    <property type="match status" value="1"/>
</dbReference>
<dbReference type="OrthoDB" id="5407653at2759"/>
<dbReference type="Gene3D" id="3.10.260.10">
    <property type="entry name" value="Transcription regulator HTH, APSES-type DNA-binding domain"/>
    <property type="match status" value="1"/>
</dbReference>
<evidence type="ECO:0000256" key="5">
    <source>
        <dbReference type="SAM" id="MobiDB-lite"/>
    </source>
</evidence>
<dbReference type="eggNOG" id="ENOG502QW2C">
    <property type="taxonomic scope" value="Eukaryota"/>
</dbReference>
<proteinExistence type="inferred from homology"/>
<dbReference type="STRING" id="284592.Q6BPT5"/>
<dbReference type="Pfam" id="PF04383">
    <property type="entry name" value="KilA-N"/>
    <property type="match status" value="1"/>
</dbReference>
<feature type="region of interest" description="Disordered" evidence="5">
    <location>
        <begin position="117"/>
        <end position="154"/>
    </location>
</feature>
<feature type="compositionally biased region" description="Low complexity" evidence="5">
    <location>
        <begin position="52"/>
        <end position="100"/>
    </location>
</feature>
<evidence type="ECO:0000313" key="8">
    <source>
        <dbReference type="Proteomes" id="UP000000599"/>
    </source>
</evidence>
<feature type="compositionally biased region" description="Low complexity" evidence="5">
    <location>
        <begin position="476"/>
        <end position="485"/>
    </location>
</feature>
<feature type="compositionally biased region" description="Low complexity" evidence="5">
    <location>
        <begin position="526"/>
        <end position="572"/>
    </location>
</feature>
<dbReference type="InterPro" id="IPR029790">
    <property type="entry name" value="EFG1/Phd1/StuA"/>
</dbReference>
<evidence type="ECO:0000259" key="6">
    <source>
        <dbReference type="PROSITE" id="PS51299"/>
    </source>
</evidence>
<dbReference type="Proteomes" id="UP000000599">
    <property type="component" value="Chromosome E"/>
</dbReference>
<dbReference type="EMBL" id="CR382137">
    <property type="protein sequence ID" value="CAG88024.2"/>
    <property type="molecule type" value="Genomic_DNA"/>
</dbReference>
<gene>
    <name evidence="7" type="ordered locus">DEHA2E10978g</name>
</gene>
<dbReference type="AlphaFoldDB" id="Q6BPT5"/>
<dbReference type="InParanoid" id="Q6BPT5"/>
<dbReference type="SMART" id="SM01252">
    <property type="entry name" value="KilA-N"/>
    <property type="match status" value="1"/>
</dbReference>
<dbReference type="GO" id="GO:0005634">
    <property type="term" value="C:nucleus"/>
    <property type="evidence" value="ECO:0007669"/>
    <property type="project" value="TreeGrafter"/>
</dbReference>
<dbReference type="PANTHER" id="PTHR47792">
    <property type="entry name" value="PROTEIN SOK2-RELATED"/>
    <property type="match status" value="1"/>
</dbReference>
<organism evidence="7 8">
    <name type="scientific">Debaryomyces hansenii (strain ATCC 36239 / CBS 767 / BCRC 21394 / JCM 1990 / NBRC 0083 / IGC 2968)</name>
    <name type="common">Yeast</name>
    <name type="synonym">Torulaspora hansenii</name>
    <dbReference type="NCBI Taxonomy" id="284592"/>
    <lineage>
        <taxon>Eukaryota</taxon>
        <taxon>Fungi</taxon>
        <taxon>Dikarya</taxon>
        <taxon>Ascomycota</taxon>
        <taxon>Saccharomycotina</taxon>
        <taxon>Pichiomycetes</taxon>
        <taxon>Debaryomycetaceae</taxon>
        <taxon>Debaryomyces</taxon>
    </lineage>
</organism>
<reference evidence="7 8" key="1">
    <citation type="journal article" date="2004" name="Nature">
        <title>Genome evolution in yeasts.</title>
        <authorList>
            <consortium name="Genolevures"/>
            <person name="Dujon B."/>
            <person name="Sherman D."/>
            <person name="Fischer G."/>
            <person name="Durrens P."/>
            <person name="Casaregola S."/>
            <person name="Lafontaine I."/>
            <person name="de Montigny J."/>
            <person name="Marck C."/>
            <person name="Neuveglise C."/>
            <person name="Talla E."/>
            <person name="Goffard N."/>
            <person name="Frangeul L."/>
            <person name="Aigle M."/>
            <person name="Anthouard V."/>
            <person name="Babour A."/>
            <person name="Barbe V."/>
            <person name="Barnay S."/>
            <person name="Blanchin S."/>
            <person name="Beckerich J.M."/>
            <person name="Beyne E."/>
            <person name="Bleykasten C."/>
            <person name="Boisrame A."/>
            <person name="Boyer J."/>
            <person name="Cattolico L."/>
            <person name="Confanioleri F."/>
            <person name="de Daruvar A."/>
            <person name="Despons L."/>
            <person name="Fabre E."/>
            <person name="Fairhead C."/>
            <person name="Ferry-Dumazet H."/>
            <person name="Groppi A."/>
            <person name="Hantraye F."/>
            <person name="Hennequin C."/>
            <person name="Jauniaux N."/>
            <person name="Joyet P."/>
            <person name="Kachouri R."/>
            <person name="Kerrest A."/>
            <person name="Koszul R."/>
            <person name="Lemaire M."/>
            <person name="Lesur I."/>
            <person name="Ma L."/>
            <person name="Muller H."/>
            <person name="Nicaud J.M."/>
            <person name="Nikolski M."/>
            <person name="Oztas S."/>
            <person name="Ozier-Kalogeropoulos O."/>
            <person name="Pellenz S."/>
            <person name="Potier S."/>
            <person name="Richard G.F."/>
            <person name="Straub M.L."/>
            <person name="Suleau A."/>
            <person name="Swennene D."/>
            <person name="Tekaia F."/>
            <person name="Wesolowski-Louvel M."/>
            <person name="Westhof E."/>
            <person name="Wirth B."/>
            <person name="Zeniou-Meyer M."/>
            <person name="Zivanovic I."/>
            <person name="Bolotin-Fukuhara M."/>
            <person name="Thierry A."/>
            <person name="Bouchier C."/>
            <person name="Caudron B."/>
            <person name="Scarpelli C."/>
            <person name="Gaillardin C."/>
            <person name="Weissenbach J."/>
            <person name="Wincker P."/>
            <person name="Souciet J.L."/>
        </authorList>
    </citation>
    <scope>NUCLEOTIDE SEQUENCE [LARGE SCALE GENOMIC DNA]</scope>
    <source>
        <strain evidence="8">ATCC 36239 / CBS 767 / BCRC 21394 / JCM 1990 / NBRC 0083 / IGC 2968</strain>
    </source>
</reference>
<evidence type="ECO:0000313" key="7">
    <source>
        <dbReference type="EMBL" id="CAG88024.2"/>
    </source>
</evidence>
<dbReference type="GO" id="GO:0043565">
    <property type="term" value="F:sequence-specific DNA binding"/>
    <property type="evidence" value="ECO:0007669"/>
    <property type="project" value="TreeGrafter"/>
</dbReference>
<sequence>MSNLEPHQSLDYRTAYHTNSGGYAGHQGQSSNGPAGVSQSSTGTPSTGAQGPSSQAQPSSQTSTSSAAQQQPSLQPLHSNPQLQSQHPRGSSSMPQYQQYPSNYYSDQYQQQYQQLVNGTNQSSISSQSSQPQLATQQQPHQQPPQPVNAGAMGQYQSSMGVPQQFPYSYYMQFNQSQNQSNDMNYPYSRYSNYPPTAAAASTSSSAAPPQNYSVYQQSVPQVNNQITQPQPQHYSNVNNHGTTPAPGGETAAGYSSNYTPVPDTLSSSNNSSVGQYQPPGVRPRVTTTMWEDEKTLCYQVDANNVSVVRRADNNMINGTKLLNVAQMTRGRRDGILKSEKVRHVVKIGSMHLKGVWIPFERALAMAQREGIVDLLYPLFVRDIKRVIQTGVTPANNASAEPTTGSGTPGVTAPAAAPNNQLSTPSQSTAGTSTMNLNNYYPPYAQYPQPQTGGTDPATASNQSPQQNVSDFHSSQAHQQPGQQQVYSYQQPYYAPNQYYQPYNPQSNYSSYNSQPAYAGYGYVNQQSQQSQQSQPQAGHQQSQQLPQTQGQSAQPQSSLPQPSDPNNSSLDAGHANETSPTTDDKPKPEEKD</sequence>
<feature type="compositionally biased region" description="Basic and acidic residues" evidence="5">
    <location>
        <begin position="583"/>
        <end position="593"/>
    </location>
</feature>
<keyword evidence="3" id="KW-0238">DNA-binding</keyword>
<evidence type="ECO:0000256" key="1">
    <source>
        <dbReference type="ARBA" id="ARBA00007247"/>
    </source>
</evidence>
<protein>
    <submittedName>
        <fullName evidence="7">DEHA2E10978p</fullName>
    </submittedName>
</protein>
<feature type="compositionally biased region" description="Polar residues" evidence="5">
    <location>
        <begin position="452"/>
        <end position="475"/>
    </location>
</feature>
<dbReference type="KEGG" id="dha:DEHA2E10978g"/>
<dbReference type="VEuPathDB" id="FungiDB:DEHA2E10978g"/>
<dbReference type="GO" id="GO:0045944">
    <property type="term" value="P:positive regulation of transcription by RNA polymerase II"/>
    <property type="evidence" value="ECO:0007669"/>
    <property type="project" value="TreeGrafter"/>
</dbReference>
<feature type="domain" description="HTH APSES-type" evidence="6">
    <location>
        <begin position="285"/>
        <end position="391"/>
    </location>
</feature>
<dbReference type="InterPro" id="IPR036887">
    <property type="entry name" value="HTH_APSES_sf"/>
</dbReference>
<feature type="region of interest" description="Disordered" evidence="5">
    <location>
        <begin position="1"/>
        <end position="100"/>
    </location>
</feature>